<dbReference type="EMBL" id="CP062796">
    <property type="protein sequence ID" value="QUL99290.1"/>
    <property type="molecule type" value="Genomic_DNA"/>
</dbReference>
<protein>
    <recommendedName>
        <fullName evidence="2">DUF2007 domain-containing protein</fullName>
    </recommendedName>
</protein>
<reference evidence="1" key="2">
    <citation type="journal article" date="2023" name="Biology">
        <title>Prokaryotic Life Associated with Coal-Fire Gas Vents Revealed by Metagenomics.</title>
        <authorList>
            <person name="Kadnikov V.V."/>
            <person name="Mardanov A.V."/>
            <person name="Beletsky A.V."/>
            <person name="Karnachuk O.V."/>
            <person name="Ravin N.V."/>
        </authorList>
    </citation>
    <scope>NUCLEOTIDE SEQUENCE</scope>
    <source>
        <strain evidence="1">Bu02</strain>
    </source>
</reference>
<accession>A0AAT9LDS2</accession>
<dbReference type="KEGG" id="fcz:IMF26_04335"/>
<proteinExistence type="predicted"/>
<evidence type="ECO:0008006" key="2">
    <source>
        <dbReference type="Google" id="ProtNLM"/>
    </source>
</evidence>
<organism evidence="1">
    <name type="scientific">Candidatus Fermentithermobacillus carboniphilus</name>
    <dbReference type="NCBI Taxonomy" id="3085328"/>
    <lineage>
        <taxon>Bacteria</taxon>
        <taxon>Bacillati</taxon>
        <taxon>Bacillota</taxon>
        <taxon>Candidatus Fermentithermobacillia</taxon>
        <taxon>Candidatus Fermentithermobacillales</taxon>
        <taxon>Candidatus Fermentithermobacillaceae</taxon>
        <taxon>Candidatus Fermentithermobacillus</taxon>
    </lineage>
</organism>
<reference evidence="1" key="1">
    <citation type="submission" date="2020-10" db="EMBL/GenBank/DDBJ databases">
        <authorList>
            <person name="Kadnikov V."/>
            <person name="Beletsky A.V."/>
            <person name="Mardanov A.V."/>
            <person name="Karnachuk O.V."/>
            <person name="Ravin N.V."/>
        </authorList>
    </citation>
    <scope>NUCLEOTIDE SEQUENCE</scope>
    <source>
        <strain evidence="1">Bu02</strain>
    </source>
</reference>
<evidence type="ECO:0000313" key="1">
    <source>
        <dbReference type="EMBL" id="QUL99290.1"/>
    </source>
</evidence>
<sequence length="74" mass="8281">MADQEWVELCQVTTEVEKGLIRSALEPYSIEVIFRSFLPSSVYPGLSPIKVFVPRKDLELARRVLAGNKGESGE</sequence>
<dbReference type="AlphaFoldDB" id="A0AAT9LDS2"/>
<name>A0AAT9LDS2_9FIRM</name>
<gene>
    <name evidence="1" type="ORF">IMF26_04335</name>
</gene>